<reference evidence="4" key="1">
    <citation type="journal article" date="2021" name="PeerJ">
        <title>Extensive microbial diversity within the chicken gut microbiome revealed by metagenomics and culture.</title>
        <authorList>
            <person name="Gilroy R."/>
            <person name="Ravi A."/>
            <person name="Getino M."/>
            <person name="Pursley I."/>
            <person name="Horton D.L."/>
            <person name="Alikhan N.F."/>
            <person name="Baker D."/>
            <person name="Gharbi K."/>
            <person name="Hall N."/>
            <person name="Watson M."/>
            <person name="Adriaenssens E.M."/>
            <person name="Foster-Nyarko E."/>
            <person name="Jarju S."/>
            <person name="Secka A."/>
            <person name="Antonio M."/>
            <person name="Oren A."/>
            <person name="Chaudhuri R.R."/>
            <person name="La Ragione R."/>
            <person name="Hildebrand F."/>
            <person name="Pallen M.J."/>
        </authorList>
    </citation>
    <scope>NUCLEOTIDE SEQUENCE</scope>
    <source>
        <strain evidence="4">Gambia16-930</strain>
    </source>
</reference>
<dbReference type="NCBIfam" id="NF033707">
    <property type="entry name" value="T9SS_sortase"/>
    <property type="match status" value="1"/>
</dbReference>
<keyword evidence="1 2" id="KW-0732">Signal</keyword>
<dbReference type="Gene3D" id="3.40.50.10390">
    <property type="entry name" value="Gingipain r, domain 1"/>
    <property type="match status" value="1"/>
</dbReference>
<comment type="caution">
    <text evidence="4">The sequence shown here is derived from an EMBL/GenBank/DDBJ whole genome shotgun (WGS) entry which is preliminary data.</text>
</comment>
<feature type="chain" id="PRO_5039257482" evidence="2">
    <location>
        <begin position="21"/>
        <end position="1011"/>
    </location>
</feature>
<evidence type="ECO:0000259" key="3">
    <source>
        <dbReference type="Pfam" id="PF01364"/>
    </source>
</evidence>
<feature type="non-terminal residue" evidence="4">
    <location>
        <position position="1011"/>
    </location>
</feature>
<dbReference type="EMBL" id="DXGG01000008">
    <property type="protein sequence ID" value="HIW86691.1"/>
    <property type="molecule type" value="Genomic_DNA"/>
</dbReference>
<dbReference type="Pfam" id="PF01364">
    <property type="entry name" value="Peptidase_C25"/>
    <property type="match status" value="1"/>
</dbReference>
<dbReference type="AlphaFoldDB" id="A0A9D1REC8"/>
<dbReference type="InterPro" id="IPR029030">
    <property type="entry name" value="Caspase-like_dom_sf"/>
</dbReference>
<feature type="signal peptide" evidence="2">
    <location>
        <begin position="1"/>
        <end position="20"/>
    </location>
</feature>
<dbReference type="InterPro" id="IPR029031">
    <property type="entry name" value="Gingipain_N_sf"/>
</dbReference>
<evidence type="ECO:0000313" key="4">
    <source>
        <dbReference type="EMBL" id="HIW86691.1"/>
    </source>
</evidence>
<sequence length="1011" mass="112843">MKKKLLLLLYLCGMLSDLTAQNMVHYPDSSVLSNGNWYVVNVPSDNIYKLTYNDFVSLGVPKEEIDFDNLSIFGQSDGAISDTNALYDRSDLVENAVYVNKQGSPYVLFYAKSTMQFEYNKAARSFNFTVHPYSDVASYFITFDPNIGEKKRIVSRAPVSFESEHTYYDTRAFFVHKRELANLLGSGRNWFGELFSSLANTTNIPVSLPNVSNEDVSNITVRVINQSTTPSSFSFTLNNNSLGAISLSATASGYAASAKEESFETSNVSENNTMKINFSGSNTAKGRLDYIKVDYTKKLRFNNGCLFFYATEGIVTEGYSRYSISNVRNVNFQIWDVTCAQNPERIDDYEVVQDSLSFVVENDSTRLLYVFTGNSFPTPILKGKIDNQNLHAWTPVELVIVTAPEFLNQANMLADLHRTNDGISVGVATTQQVYNEFSSGTKDFLAIREFMRMLYNRYSDEGLAPKNLLLFGDGTFDNKNILGYNNNFIPTYQAVSSLFDAGSSYTTDDVLAFLSPYSKGSINDTLMIGIGRLTVNTVTEAENMVDKCERYMKRMDLREGKSGEWRNAITLTADDADTWGERYFIDNAEAIYYQIKETNPVLNVEKIYSDAYKQYNSSSGATYPDASKAINQRMKKGCLLFNYVGHGSDDHLSSERLVTITDITSWSNYNSLPLVITSTCEFTKFDQVEKQSAGEFVLSSTSGGGIALISASRKIPSRNEINTNLHKYAVIKENGRGLTFGEVFMKAKNATKLVVEERSFGLFGDPALRISLPMYDVKTTKINDISVYASEGLDTVRALSQLKIEGEIVDENDNVLENFNGKIYVTLLDKASNYYTLDNEGLDTDIEFEQQKNVLHKGIAEVKNGIFTHTITVPKDIAYNYGNGKLSYYAQTDSTDAAGYFSDFIIGGIDTTVQITETRPVIQLYMNDTNFVNGGITDENPSLFAIVSDKIAINTVGSGLGHDIMARLDNAANTFVLNDYFEADFENQNRGTITFPFYGLSDGKHTLTLKV</sequence>
<dbReference type="CDD" id="cd02258">
    <property type="entry name" value="Peptidase_C25_N"/>
    <property type="match status" value="1"/>
</dbReference>
<proteinExistence type="predicted"/>
<evidence type="ECO:0000256" key="2">
    <source>
        <dbReference type="SAM" id="SignalP"/>
    </source>
</evidence>
<dbReference type="Proteomes" id="UP000824267">
    <property type="component" value="Unassembled WGS sequence"/>
</dbReference>
<organism evidence="4 5">
    <name type="scientific">Candidatus Onthomorpha intestinigallinarum</name>
    <dbReference type="NCBI Taxonomy" id="2840880"/>
    <lineage>
        <taxon>Bacteria</taxon>
        <taxon>Pseudomonadati</taxon>
        <taxon>Bacteroidota</taxon>
        <taxon>Bacteroidia</taxon>
        <taxon>Bacteroidales</taxon>
        <taxon>Candidatus Onthomorpha</taxon>
    </lineage>
</organism>
<reference evidence="4" key="2">
    <citation type="submission" date="2021-04" db="EMBL/GenBank/DDBJ databases">
        <authorList>
            <person name="Gilroy R."/>
        </authorList>
    </citation>
    <scope>NUCLEOTIDE SEQUENCE</scope>
    <source>
        <strain evidence="4">Gambia16-930</strain>
    </source>
</reference>
<protein>
    <submittedName>
        <fullName evidence="4">Type IX secretion system sortase PorU</fullName>
    </submittedName>
</protein>
<dbReference type="GO" id="GO:0006508">
    <property type="term" value="P:proteolysis"/>
    <property type="evidence" value="ECO:0007669"/>
    <property type="project" value="InterPro"/>
</dbReference>
<evidence type="ECO:0000256" key="1">
    <source>
        <dbReference type="ARBA" id="ARBA00022729"/>
    </source>
</evidence>
<accession>A0A9D1REC8</accession>
<dbReference type="Gene3D" id="3.40.50.1460">
    <property type="match status" value="1"/>
</dbReference>
<feature type="domain" description="Gingipain" evidence="3">
    <location>
        <begin position="399"/>
        <end position="770"/>
    </location>
</feature>
<dbReference type="SUPFAM" id="SSF52129">
    <property type="entry name" value="Caspase-like"/>
    <property type="match status" value="1"/>
</dbReference>
<dbReference type="GO" id="GO:0008234">
    <property type="term" value="F:cysteine-type peptidase activity"/>
    <property type="evidence" value="ECO:0007669"/>
    <property type="project" value="InterPro"/>
</dbReference>
<evidence type="ECO:0000313" key="5">
    <source>
        <dbReference type="Proteomes" id="UP000824267"/>
    </source>
</evidence>
<gene>
    <name evidence="4" type="primary">porU</name>
    <name evidence="4" type="ORF">IAC47_00230</name>
</gene>
<name>A0A9D1REC8_9BACT</name>
<dbReference type="InterPro" id="IPR001769">
    <property type="entry name" value="Gingipain"/>
</dbReference>